<evidence type="ECO:0000313" key="3">
    <source>
        <dbReference type="Proteomes" id="UP000678237"/>
    </source>
</evidence>
<dbReference type="InterPro" id="IPR029044">
    <property type="entry name" value="Nucleotide-diphossugar_trans"/>
</dbReference>
<feature type="domain" description="Glycosyltransferase 2-like" evidence="1">
    <location>
        <begin position="8"/>
        <end position="139"/>
    </location>
</feature>
<protein>
    <submittedName>
        <fullName evidence="2">Glycosyltransferase</fullName>
        <ecNumber evidence="2">2.4.-.-</ecNumber>
    </submittedName>
</protein>
<dbReference type="EMBL" id="JAGVWE010000002">
    <property type="protein sequence ID" value="MBS3062750.1"/>
    <property type="molecule type" value="Genomic_DNA"/>
</dbReference>
<dbReference type="AlphaFoldDB" id="A0A8T4LDL5"/>
<dbReference type="Proteomes" id="UP000678237">
    <property type="component" value="Unassembled WGS sequence"/>
</dbReference>
<sequence>MALKPFVSVLVPALNEERYLRQSLASLLAQTHQRMEIIVLYDQASTDKTLALAQSFEPRLHVVSLPHMPISRALNEGLARTQGDLVFYAEADCLYNPQTIELAVKPFEDPGVGGVAILGRYYGVKGLWGKAQDEFQVIRDEWFLSGQRPLNWCYFYRRTVLEELKGFNENLLQGEDQFLAREIKARGYKIVCIRERLRQHAISGSINDPVKTATSSMRTAYLHAIQSFSPQSIRKRLLFLALLAAGAVFSWHYASPWPLALPPLLAYLYNFLKLLPVASRFSASTLFLAPFISMYKAFFYALGYLQGFLSRPFVSVSHESREHAGVPATGLKVLMFGKSKRGGFYYYTTLLEEALAKQGVQCTNNWRELFQADLVHYQFDDLFPLHRFKLLGFLFLARLFGKPVVVTAHNPVARRTRNPLKYLFYHLANRLIVHNETTWAFSSKASVIPHGNYCFYLAHASGLSKAELKRKWNSPYPYTVLSYGTIRRNRNYPLTLEILALLRQSGLDVGLLIAGNASEVKPTDCGLARLPDYVRLYCKYLSEAETHELFTLADAVLLTNSEHDHSGIPHIAHCFRKPVIAPQCLGHQTRFVASTKEQFVSLLREVLANPPNMERERKRELTDFDWQRIAASTAELYRSMVRKKEGAQPGSAGN</sequence>
<gene>
    <name evidence="2" type="ORF">J4203_02670</name>
</gene>
<name>A0A8T4LDL5_9ARCH</name>
<dbReference type="SUPFAM" id="SSF53756">
    <property type="entry name" value="UDP-Glycosyltransferase/glycogen phosphorylase"/>
    <property type="match status" value="1"/>
</dbReference>
<organism evidence="2 3">
    <name type="scientific">Candidatus Iainarchaeum sp</name>
    <dbReference type="NCBI Taxonomy" id="3101447"/>
    <lineage>
        <taxon>Archaea</taxon>
        <taxon>Candidatus Iainarchaeota</taxon>
        <taxon>Candidatus Iainarchaeia</taxon>
        <taxon>Candidatus Iainarchaeales</taxon>
        <taxon>Candidatus Iainarchaeaceae</taxon>
        <taxon>Candidatus Iainarchaeum</taxon>
    </lineage>
</organism>
<dbReference type="PANTHER" id="PTHR43685">
    <property type="entry name" value="GLYCOSYLTRANSFERASE"/>
    <property type="match status" value="1"/>
</dbReference>
<dbReference type="SUPFAM" id="SSF53448">
    <property type="entry name" value="Nucleotide-diphospho-sugar transferases"/>
    <property type="match status" value="1"/>
</dbReference>
<reference evidence="2" key="1">
    <citation type="submission" date="2021-03" db="EMBL/GenBank/DDBJ databases">
        <authorList>
            <person name="Jaffe A."/>
        </authorList>
    </citation>
    <scope>NUCLEOTIDE SEQUENCE</scope>
    <source>
        <strain evidence="2">RIFCSPLOWO2_01_FULL_58_19</strain>
    </source>
</reference>
<dbReference type="EC" id="2.4.-.-" evidence="2"/>
<dbReference type="Pfam" id="PF00535">
    <property type="entry name" value="Glycos_transf_2"/>
    <property type="match status" value="1"/>
</dbReference>
<evidence type="ECO:0000259" key="1">
    <source>
        <dbReference type="Pfam" id="PF00535"/>
    </source>
</evidence>
<comment type="caution">
    <text evidence="2">The sequence shown here is derived from an EMBL/GenBank/DDBJ whole genome shotgun (WGS) entry which is preliminary data.</text>
</comment>
<evidence type="ECO:0000313" key="2">
    <source>
        <dbReference type="EMBL" id="MBS3062750.1"/>
    </source>
</evidence>
<dbReference type="GO" id="GO:0016757">
    <property type="term" value="F:glycosyltransferase activity"/>
    <property type="evidence" value="ECO:0007669"/>
    <property type="project" value="UniProtKB-KW"/>
</dbReference>
<keyword evidence="2" id="KW-0328">Glycosyltransferase</keyword>
<keyword evidence="2" id="KW-0808">Transferase</keyword>
<dbReference type="Gene3D" id="3.40.50.2000">
    <property type="entry name" value="Glycogen Phosphorylase B"/>
    <property type="match status" value="2"/>
</dbReference>
<dbReference type="InterPro" id="IPR050834">
    <property type="entry name" value="Glycosyltransf_2"/>
</dbReference>
<reference evidence="2" key="2">
    <citation type="submission" date="2021-05" db="EMBL/GenBank/DDBJ databases">
        <title>Protein family content uncovers lineage relationships and bacterial pathway maintenance mechanisms in DPANN archaea.</title>
        <authorList>
            <person name="Castelle C.J."/>
            <person name="Meheust R."/>
            <person name="Jaffe A.L."/>
            <person name="Seitz K."/>
            <person name="Gong X."/>
            <person name="Baker B.J."/>
            <person name="Banfield J.F."/>
        </authorList>
    </citation>
    <scope>NUCLEOTIDE SEQUENCE</scope>
    <source>
        <strain evidence="2">RIFCSPLOWO2_01_FULL_58_19</strain>
    </source>
</reference>
<dbReference type="InterPro" id="IPR001173">
    <property type="entry name" value="Glyco_trans_2-like"/>
</dbReference>
<accession>A0A8T4LDL5</accession>
<proteinExistence type="predicted"/>
<dbReference type="PANTHER" id="PTHR43685:SF2">
    <property type="entry name" value="GLYCOSYLTRANSFERASE 2-LIKE DOMAIN-CONTAINING PROTEIN"/>
    <property type="match status" value="1"/>
</dbReference>
<dbReference type="Gene3D" id="3.90.550.10">
    <property type="entry name" value="Spore Coat Polysaccharide Biosynthesis Protein SpsA, Chain A"/>
    <property type="match status" value="1"/>
</dbReference>
<dbReference type="CDD" id="cd06423">
    <property type="entry name" value="CESA_like"/>
    <property type="match status" value="1"/>
</dbReference>